<organism evidence="2 3">
    <name type="scientific">Polarella glacialis</name>
    <name type="common">Dinoflagellate</name>
    <dbReference type="NCBI Taxonomy" id="89957"/>
    <lineage>
        <taxon>Eukaryota</taxon>
        <taxon>Sar</taxon>
        <taxon>Alveolata</taxon>
        <taxon>Dinophyceae</taxon>
        <taxon>Suessiales</taxon>
        <taxon>Suessiaceae</taxon>
        <taxon>Polarella</taxon>
    </lineage>
</organism>
<evidence type="ECO:0000256" key="1">
    <source>
        <dbReference type="SAM" id="MobiDB-lite"/>
    </source>
</evidence>
<accession>A0A813J2T5</accession>
<feature type="non-terminal residue" evidence="2">
    <location>
        <position position="243"/>
    </location>
</feature>
<dbReference type="Proteomes" id="UP000626109">
    <property type="component" value="Unassembled WGS sequence"/>
</dbReference>
<dbReference type="EMBL" id="CAJNNW010018978">
    <property type="protein sequence ID" value="CAE8663787.1"/>
    <property type="molecule type" value="Genomic_DNA"/>
</dbReference>
<feature type="region of interest" description="Disordered" evidence="1">
    <location>
        <begin position="34"/>
        <end position="62"/>
    </location>
</feature>
<gene>
    <name evidence="2" type="ORF">PGLA2088_LOCUS15372</name>
</gene>
<evidence type="ECO:0000313" key="3">
    <source>
        <dbReference type="Proteomes" id="UP000626109"/>
    </source>
</evidence>
<feature type="compositionally biased region" description="Low complexity" evidence="1">
    <location>
        <begin position="42"/>
        <end position="57"/>
    </location>
</feature>
<dbReference type="PANTHER" id="PTHR13384:SF19">
    <property type="entry name" value="G PATCH DOMAIN-CONTAINING PROTEIN 1"/>
    <property type="match status" value="1"/>
</dbReference>
<dbReference type="AlphaFoldDB" id="A0A813J2T5"/>
<dbReference type="GO" id="GO:0003723">
    <property type="term" value="F:RNA binding"/>
    <property type="evidence" value="ECO:0007669"/>
    <property type="project" value="TreeGrafter"/>
</dbReference>
<sequence>AHEGSEEHRKLQEFLERHGSVRIEDPRCRAELLGEKVRPRWQEPAPQQPGPEASPEAIRSSAENEAAKFLAMQDSTMPLWGGVSDVQKQTLLATLGRTFVTGQGQDMEGGSVHHEPFKSDAKKQKRYARFCLALEGKTSASEALRDTGGLSEGARAFELEEFGRVYRSFRQQNPDVDMAAALEERAHSGALAPVLRRMVTAWQPEKLLCRRWGVPDTHARGFSGGSVAEDLRGAKLQRKYQEQ</sequence>
<feature type="non-terminal residue" evidence="2">
    <location>
        <position position="1"/>
    </location>
</feature>
<name>A0A813J2T5_POLGL</name>
<dbReference type="PANTHER" id="PTHR13384">
    <property type="entry name" value="G PATCH DOMAIN-CONTAINING PROTEIN 1"/>
    <property type="match status" value="1"/>
</dbReference>
<dbReference type="Pfam" id="PF26093">
    <property type="entry name" value="HTH_TGH"/>
    <property type="match status" value="1"/>
</dbReference>
<protein>
    <submittedName>
        <fullName evidence="2">Uncharacterized protein</fullName>
    </submittedName>
</protein>
<comment type="caution">
    <text evidence="2">The sequence shown here is derived from an EMBL/GenBank/DDBJ whole genome shotgun (WGS) entry which is preliminary data.</text>
</comment>
<reference evidence="2" key="1">
    <citation type="submission" date="2021-02" db="EMBL/GenBank/DDBJ databases">
        <authorList>
            <person name="Dougan E. K."/>
            <person name="Rhodes N."/>
            <person name="Thang M."/>
            <person name="Chan C."/>
        </authorList>
    </citation>
    <scope>NUCLEOTIDE SEQUENCE</scope>
</reference>
<evidence type="ECO:0000313" key="2">
    <source>
        <dbReference type="EMBL" id="CAE8663787.1"/>
    </source>
</evidence>
<dbReference type="GO" id="GO:0005634">
    <property type="term" value="C:nucleus"/>
    <property type="evidence" value="ECO:0007669"/>
    <property type="project" value="TreeGrafter"/>
</dbReference>
<proteinExistence type="predicted"/>